<gene>
    <name evidence="9" type="primary">holB</name>
    <name evidence="9" type="ORF">GFC01_10500</name>
</gene>
<evidence type="ECO:0000256" key="5">
    <source>
        <dbReference type="ARBA" id="ARBA00022705"/>
    </source>
</evidence>
<evidence type="ECO:0000256" key="7">
    <source>
        <dbReference type="ARBA" id="ARBA00049244"/>
    </source>
</evidence>
<dbReference type="GO" id="GO:0003887">
    <property type="term" value="F:DNA-directed DNA polymerase activity"/>
    <property type="evidence" value="ECO:0007669"/>
    <property type="project" value="UniProtKB-KW"/>
</dbReference>
<accession>A0A6N7IT00</accession>
<evidence type="ECO:0000256" key="6">
    <source>
        <dbReference type="ARBA" id="ARBA00022932"/>
    </source>
</evidence>
<evidence type="ECO:0000256" key="1">
    <source>
        <dbReference type="ARBA" id="ARBA00012417"/>
    </source>
</evidence>
<keyword evidence="6" id="KW-0239">DNA-directed DNA polymerase</keyword>
<dbReference type="FunFam" id="3.40.50.300:FF:001255">
    <property type="entry name" value="DNA polymerase III subunit delta"/>
    <property type="match status" value="1"/>
</dbReference>
<dbReference type="Pfam" id="PF13177">
    <property type="entry name" value="DNA_pol3_delta2"/>
    <property type="match status" value="1"/>
</dbReference>
<dbReference type="NCBIfam" id="TIGR00678">
    <property type="entry name" value="holB"/>
    <property type="match status" value="1"/>
</dbReference>
<feature type="domain" description="DNA polymerase III delta subunit C-terminal" evidence="8">
    <location>
        <begin position="229"/>
        <end position="324"/>
    </location>
</feature>
<dbReference type="InterPro" id="IPR015199">
    <property type="entry name" value="DNA_pol_III_delta_C"/>
</dbReference>
<dbReference type="GO" id="GO:0006261">
    <property type="term" value="P:DNA-templated DNA replication"/>
    <property type="evidence" value="ECO:0007669"/>
    <property type="project" value="TreeGrafter"/>
</dbReference>
<dbReference type="Pfam" id="PF09115">
    <property type="entry name" value="DNApol3-delta_C"/>
    <property type="match status" value="1"/>
</dbReference>
<comment type="caution">
    <text evidence="9">The sequence shown here is derived from an EMBL/GenBank/DDBJ whole genome shotgun (WGS) entry which is preliminary data.</text>
</comment>
<dbReference type="AlphaFoldDB" id="A0A6N7IT00"/>
<dbReference type="PANTHER" id="PTHR11669">
    <property type="entry name" value="REPLICATION FACTOR C / DNA POLYMERASE III GAMMA-TAU SUBUNIT"/>
    <property type="match status" value="1"/>
</dbReference>
<evidence type="ECO:0000256" key="2">
    <source>
        <dbReference type="ARBA" id="ARBA00014363"/>
    </source>
</evidence>
<organism evidence="9 10">
    <name type="scientific">Desulfofundulus thermobenzoicus</name>
    <dbReference type="NCBI Taxonomy" id="29376"/>
    <lineage>
        <taxon>Bacteria</taxon>
        <taxon>Bacillati</taxon>
        <taxon>Bacillota</taxon>
        <taxon>Clostridia</taxon>
        <taxon>Eubacteriales</taxon>
        <taxon>Peptococcaceae</taxon>
        <taxon>Desulfofundulus</taxon>
    </lineage>
</organism>
<keyword evidence="3 9" id="KW-0808">Transferase</keyword>
<dbReference type="OrthoDB" id="9810148at2"/>
<evidence type="ECO:0000259" key="8">
    <source>
        <dbReference type="Pfam" id="PF09115"/>
    </source>
</evidence>
<dbReference type="RefSeq" id="WP_152947047.1">
    <property type="nucleotide sequence ID" value="NZ_WHYR01000027.1"/>
</dbReference>
<dbReference type="GO" id="GO:0009360">
    <property type="term" value="C:DNA polymerase III complex"/>
    <property type="evidence" value="ECO:0007669"/>
    <property type="project" value="InterPro"/>
</dbReference>
<dbReference type="EMBL" id="WHYR01000027">
    <property type="protein sequence ID" value="MQL52683.1"/>
    <property type="molecule type" value="Genomic_DNA"/>
</dbReference>
<keyword evidence="5" id="KW-0235">DNA replication</keyword>
<dbReference type="EC" id="2.7.7.7" evidence="1"/>
<keyword evidence="4 9" id="KW-0548">Nucleotidyltransferase</keyword>
<dbReference type="InterPro" id="IPR004622">
    <property type="entry name" value="DNA_pol_HolB"/>
</dbReference>
<dbReference type="PANTHER" id="PTHR11669:SF8">
    <property type="entry name" value="DNA POLYMERASE III SUBUNIT DELTA"/>
    <property type="match status" value="1"/>
</dbReference>
<reference evidence="9 10" key="1">
    <citation type="submission" date="2019-10" db="EMBL/GenBank/DDBJ databases">
        <title>Comparative genomics of sulfur disproportionating microorganisms.</title>
        <authorList>
            <person name="Ward L.M."/>
            <person name="Bertran E."/>
            <person name="Johnston D."/>
        </authorList>
    </citation>
    <scope>NUCLEOTIDE SEQUENCE [LARGE SCALE GENOMIC DNA]</scope>
    <source>
        <strain evidence="9 10">DSM 14055</strain>
    </source>
</reference>
<protein>
    <recommendedName>
        <fullName evidence="2">DNA polymerase III subunit delta'</fullName>
        <ecNumber evidence="1">2.7.7.7</ecNumber>
    </recommendedName>
</protein>
<dbReference type="Proteomes" id="UP000441717">
    <property type="component" value="Unassembled WGS sequence"/>
</dbReference>
<dbReference type="Gene3D" id="3.40.50.300">
    <property type="entry name" value="P-loop containing nucleotide triphosphate hydrolases"/>
    <property type="match status" value="1"/>
</dbReference>
<evidence type="ECO:0000256" key="3">
    <source>
        <dbReference type="ARBA" id="ARBA00022679"/>
    </source>
</evidence>
<dbReference type="InterPro" id="IPR027417">
    <property type="entry name" value="P-loop_NTPase"/>
</dbReference>
<sequence length="340" mass="36632">MKLERIIGHEHIVTALRRMVEEERVAHAYLFAGPSGVGKATVAGAFAAALLCRQPRSGDACGQCRDCLQVAGENHPDLHRILPDGSSIKIEQVREMLRRLVLRPYQGERQVHLVMDADLMTAGAANCLLKTLEEPPPGAVLILITARPQALLPTVVSRCQVFTFHPLSVAAVAAILDRELSLPPAEAQTLARLSGGCPGRALQMAAVEGGYGAEREKVLELAVMMGRATGGEALSLAASWAEDKQRALAGLELLQMWYRDLLVWRETGDGEMLINRDRREAIAREAARYDRGGLLSRIRAIEETRNSLAVNVNTRLALEMLFLGLAGTGSPAVAAGAALG</sequence>
<keyword evidence="10" id="KW-1185">Reference proteome</keyword>
<evidence type="ECO:0000256" key="4">
    <source>
        <dbReference type="ARBA" id="ARBA00022695"/>
    </source>
</evidence>
<name>A0A6N7IT00_9FIRM</name>
<proteinExistence type="predicted"/>
<evidence type="ECO:0000313" key="9">
    <source>
        <dbReference type="EMBL" id="MQL52683.1"/>
    </source>
</evidence>
<evidence type="ECO:0000313" key="10">
    <source>
        <dbReference type="Proteomes" id="UP000441717"/>
    </source>
</evidence>
<comment type="catalytic activity">
    <reaction evidence="7">
        <text>DNA(n) + a 2'-deoxyribonucleoside 5'-triphosphate = DNA(n+1) + diphosphate</text>
        <dbReference type="Rhea" id="RHEA:22508"/>
        <dbReference type="Rhea" id="RHEA-COMP:17339"/>
        <dbReference type="Rhea" id="RHEA-COMP:17340"/>
        <dbReference type="ChEBI" id="CHEBI:33019"/>
        <dbReference type="ChEBI" id="CHEBI:61560"/>
        <dbReference type="ChEBI" id="CHEBI:173112"/>
        <dbReference type="EC" id="2.7.7.7"/>
    </reaction>
</comment>
<dbReference type="GO" id="GO:0008408">
    <property type="term" value="F:3'-5' exonuclease activity"/>
    <property type="evidence" value="ECO:0007669"/>
    <property type="project" value="InterPro"/>
</dbReference>
<dbReference type="InterPro" id="IPR050238">
    <property type="entry name" value="DNA_Rep/Repair_Clamp_Loader"/>
</dbReference>
<dbReference type="GO" id="GO:0003677">
    <property type="term" value="F:DNA binding"/>
    <property type="evidence" value="ECO:0007669"/>
    <property type="project" value="InterPro"/>
</dbReference>
<dbReference type="SUPFAM" id="SSF52540">
    <property type="entry name" value="P-loop containing nucleoside triphosphate hydrolases"/>
    <property type="match status" value="1"/>
</dbReference>